<proteinExistence type="inferred from homology"/>
<gene>
    <name evidence="15" type="ORF">GCM10007167_00110</name>
</gene>
<evidence type="ECO:0000256" key="1">
    <source>
        <dbReference type="ARBA" id="ARBA00004496"/>
    </source>
</evidence>
<evidence type="ECO:0000256" key="9">
    <source>
        <dbReference type="ARBA" id="ARBA00022691"/>
    </source>
</evidence>
<evidence type="ECO:0000313" key="15">
    <source>
        <dbReference type="EMBL" id="GHE24646.1"/>
    </source>
</evidence>
<organism evidence="15 16">
    <name type="scientific">Vulcaniibacterium thermophilum</name>
    <dbReference type="NCBI Taxonomy" id="1169913"/>
    <lineage>
        <taxon>Bacteria</taxon>
        <taxon>Pseudomonadati</taxon>
        <taxon>Pseudomonadota</taxon>
        <taxon>Gammaproteobacteria</taxon>
        <taxon>Lysobacterales</taxon>
        <taxon>Lysobacteraceae</taxon>
        <taxon>Vulcaniibacterium</taxon>
    </lineage>
</organism>
<dbReference type="Pfam" id="PF20260">
    <property type="entry name" value="PUA_4"/>
    <property type="match status" value="1"/>
</dbReference>
<evidence type="ECO:0000256" key="10">
    <source>
        <dbReference type="ARBA" id="ARBA00025699"/>
    </source>
</evidence>
<comment type="caution">
    <text evidence="15">The sequence shown here is derived from an EMBL/GenBank/DDBJ whole genome shotgun (WGS) entry which is preliminary data.</text>
</comment>
<evidence type="ECO:0000256" key="4">
    <source>
        <dbReference type="ARBA" id="ARBA00013673"/>
    </source>
</evidence>
<evidence type="ECO:0000256" key="12">
    <source>
        <dbReference type="PIRNR" id="PIRNR015601"/>
    </source>
</evidence>
<dbReference type="AlphaFoldDB" id="A0A918YUA2"/>
<dbReference type="GO" id="GO:0070475">
    <property type="term" value="P:rRNA base methylation"/>
    <property type="evidence" value="ECO:0007669"/>
    <property type="project" value="TreeGrafter"/>
</dbReference>
<dbReference type="PANTHER" id="PTHR30027:SF3">
    <property type="entry name" value="16S RRNA (URACIL(1498)-N(3))-METHYLTRANSFERASE"/>
    <property type="match status" value="1"/>
</dbReference>
<evidence type="ECO:0000256" key="8">
    <source>
        <dbReference type="ARBA" id="ARBA00022679"/>
    </source>
</evidence>
<dbReference type="InterPro" id="IPR029026">
    <property type="entry name" value="tRNA_m1G_MTases_N"/>
</dbReference>
<dbReference type="RefSeq" id="WP_146471660.1">
    <property type="nucleotide sequence ID" value="NZ_BNCF01000001.1"/>
</dbReference>
<evidence type="ECO:0000256" key="11">
    <source>
        <dbReference type="ARBA" id="ARBA00047944"/>
    </source>
</evidence>
<keyword evidence="16" id="KW-1185">Reference proteome</keyword>
<comment type="similarity">
    <text evidence="2 12">Belongs to the RNA methyltransferase RsmE family.</text>
</comment>
<dbReference type="PIRSF" id="PIRSF015601">
    <property type="entry name" value="MTase_slr0722"/>
    <property type="match status" value="1"/>
</dbReference>
<reference evidence="15" key="1">
    <citation type="journal article" date="2014" name="Int. J. Syst. Evol. Microbiol.">
        <title>Complete genome sequence of Corynebacterium casei LMG S-19264T (=DSM 44701T), isolated from a smear-ripened cheese.</title>
        <authorList>
            <consortium name="US DOE Joint Genome Institute (JGI-PGF)"/>
            <person name="Walter F."/>
            <person name="Albersmeier A."/>
            <person name="Kalinowski J."/>
            <person name="Ruckert C."/>
        </authorList>
    </citation>
    <scope>NUCLEOTIDE SEQUENCE</scope>
    <source>
        <strain evidence="15">KCTC 32020</strain>
    </source>
</reference>
<evidence type="ECO:0000259" key="13">
    <source>
        <dbReference type="Pfam" id="PF04452"/>
    </source>
</evidence>
<dbReference type="CDD" id="cd18084">
    <property type="entry name" value="RsmE-like"/>
    <property type="match status" value="1"/>
</dbReference>
<comment type="function">
    <text evidence="10 12">Specifically methylates the N3 position of the uracil ring of uridine 1498 (m3U1498) in 16S rRNA. Acts on the fully assembled 30S ribosomal subunit.</text>
</comment>
<accession>A0A918YUA2</accession>
<keyword evidence="5 12" id="KW-0963">Cytoplasm</keyword>
<evidence type="ECO:0000256" key="7">
    <source>
        <dbReference type="ARBA" id="ARBA00022603"/>
    </source>
</evidence>
<dbReference type="Gene3D" id="2.40.240.20">
    <property type="entry name" value="Hypothetical PUA domain-like, domain 1"/>
    <property type="match status" value="1"/>
</dbReference>
<dbReference type="PANTHER" id="PTHR30027">
    <property type="entry name" value="RIBOSOMAL RNA SMALL SUBUNIT METHYLTRANSFERASE E"/>
    <property type="match status" value="1"/>
</dbReference>
<keyword evidence="7 12" id="KW-0489">Methyltransferase</keyword>
<evidence type="ECO:0000256" key="6">
    <source>
        <dbReference type="ARBA" id="ARBA00022552"/>
    </source>
</evidence>
<dbReference type="GO" id="GO:0005737">
    <property type="term" value="C:cytoplasm"/>
    <property type="evidence" value="ECO:0007669"/>
    <property type="project" value="UniProtKB-SubCell"/>
</dbReference>
<feature type="domain" description="Ribosomal RNA small subunit methyltransferase E methyltransferase" evidence="13">
    <location>
        <begin position="75"/>
        <end position="238"/>
    </location>
</feature>
<evidence type="ECO:0000256" key="3">
    <source>
        <dbReference type="ARBA" id="ARBA00012328"/>
    </source>
</evidence>
<dbReference type="InterPro" id="IPR015947">
    <property type="entry name" value="PUA-like_sf"/>
</dbReference>
<dbReference type="InterPro" id="IPR046887">
    <property type="entry name" value="RsmE_PUA-like"/>
</dbReference>
<dbReference type="Pfam" id="PF04452">
    <property type="entry name" value="Methyltrans_RNA"/>
    <property type="match status" value="1"/>
</dbReference>
<dbReference type="EC" id="2.1.1.193" evidence="3 12"/>
<dbReference type="Proteomes" id="UP000636453">
    <property type="component" value="Unassembled WGS sequence"/>
</dbReference>
<dbReference type="NCBIfam" id="TIGR00046">
    <property type="entry name" value="RsmE family RNA methyltransferase"/>
    <property type="match status" value="1"/>
</dbReference>
<comment type="subcellular location">
    <subcellularLocation>
        <location evidence="1 12">Cytoplasm</location>
    </subcellularLocation>
</comment>
<sequence length="244" mass="26323">MRITRAFVDAPLAPGVELALPEHAANHLVRVLRLREGDPCVLFNGDGHDHPARLVAVGKREVRARVEARVAVERESPLRLVLLQGVARGEKMDLILQKATELGVSAIRPLFSERSEVRLDEARAEKRLAHWRQVVASACEQCGRATVPEVAAPVPLHEALVALPHDAFGLLLDPEGAHGLRTLALDGSRTLCLAVGPEGGWSPRDREHLRAAGFAGLRLGPRVLRTETAGLAAIAALQALYGDI</sequence>
<dbReference type="OrthoDB" id="9815641at2"/>
<evidence type="ECO:0000313" key="16">
    <source>
        <dbReference type="Proteomes" id="UP000636453"/>
    </source>
</evidence>
<evidence type="ECO:0000259" key="14">
    <source>
        <dbReference type="Pfam" id="PF20260"/>
    </source>
</evidence>
<dbReference type="InterPro" id="IPR046886">
    <property type="entry name" value="RsmE_MTase_dom"/>
</dbReference>
<feature type="domain" description="Ribosomal RNA small subunit methyltransferase E PUA-like" evidence="14">
    <location>
        <begin position="20"/>
        <end position="66"/>
    </location>
</feature>
<comment type="catalytic activity">
    <reaction evidence="11 12">
        <text>uridine(1498) in 16S rRNA + S-adenosyl-L-methionine = N(3)-methyluridine(1498) in 16S rRNA + S-adenosyl-L-homocysteine + H(+)</text>
        <dbReference type="Rhea" id="RHEA:42920"/>
        <dbReference type="Rhea" id="RHEA-COMP:10283"/>
        <dbReference type="Rhea" id="RHEA-COMP:10284"/>
        <dbReference type="ChEBI" id="CHEBI:15378"/>
        <dbReference type="ChEBI" id="CHEBI:57856"/>
        <dbReference type="ChEBI" id="CHEBI:59789"/>
        <dbReference type="ChEBI" id="CHEBI:65315"/>
        <dbReference type="ChEBI" id="CHEBI:74502"/>
        <dbReference type="EC" id="2.1.1.193"/>
    </reaction>
</comment>
<dbReference type="EMBL" id="BNCF01000001">
    <property type="protein sequence ID" value="GHE24646.1"/>
    <property type="molecule type" value="Genomic_DNA"/>
</dbReference>
<dbReference type="InterPro" id="IPR006700">
    <property type="entry name" value="RsmE"/>
</dbReference>
<name>A0A918YUA2_9GAMM</name>
<keyword evidence="9 12" id="KW-0949">S-adenosyl-L-methionine</keyword>
<keyword evidence="8 12" id="KW-0808">Transferase</keyword>
<dbReference type="GO" id="GO:0070042">
    <property type="term" value="F:rRNA (uridine-N3-)-methyltransferase activity"/>
    <property type="evidence" value="ECO:0007669"/>
    <property type="project" value="TreeGrafter"/>
</dbReference>
<evidence type="ECO:0000256" key="5">
    <source>
        <dbReference type="ARBA" id="ARBA00022490"/>
    </source>
</evidence>
<dbReference type="Gene3D" id="3.40.1280.10">
    <property type="match status" value="1"/>
</dbReference>
<keyword evidence="6 12" id="KW-0698">rRNA processing</keyword>
<evidence type="ECO:0000256" key="2">
    <source>
        <dbReference type="ARBA" id="ARBA00005528"/>
    </source>
</evidence>
<dbReference type="SUPFAM" id="SSF88697">
    <property type="entry name" value="PUA domain-like"/>
    <property type="match status" value="1"/>
</dbReference>
<protein>
    <recommendedName>
        <fullName evidence="4 12">Ribosomal RNA small subunit methyltransferase E</fullName>
        <ecNumber evidence="3 12">2.1.1.193</ecNumber>
    </recommendedName>
</protein>
<dbReference type="InterPro" id="IPR029028">
    <property type="entry name" value="Alpha/beta_knot_MTases"/>
</dbReference>
<reference evidence="15" key="2">
    <citation type="submission" date="2020-09" db="EMBL/GenBank/DDBJ databases">
        <authorList>
            <person name="Sun Q."/>
            <person name="Kim S."/>
        </authorList>
    </citation>
    <scope>NUCLEOTIDE SEQUENCE</scope>
    <source>
        <strain evidence="15">KCTC 32020</strain>
    </source>
</reference>
<dbReference type="SUPFAM" id="SSF75217">
    <property type="entry name" value="alpha/beta knot"/>
    <property type="match status" value="1"/>
</dbReference>
<dbReference type="NCBIfam" id="NF008692">
    <property type="entry name" value="PRK11713.1-5"/>
    <property type="match status" value="1"/>
</dbReference>